<evidence type="ECO:0000256" key="6">
    <source>
        <dbReference type="ARBA" id="ARBA00022741"/>
    </source>
</evidence>
<dbReference type="GO" id="GO:0005524">
    <property type="term" value="F:ATP binding"/>
    <property type="evidence" value="ECO:0007669"/>
    <property type="project" value="UniProtKB-KW"/>
</dbReference>
<feature type="region of interest" description="Disordered" evidence="10">
    <location>
        <begin position="307"/>
        <end position="353"/>
    </location>
</feature>
<keyword evidence="15" id="KW-1185">Reference proteome</keyword>
<evidence type="ECO:0000256" key="9">
    <source>
        <dbReference type="ARBA" id="ARBA00023136"/>
    </source>
</evidence>
<name>A0A0D3JIW2_EMIH1</name>
<evidence type="ECO:0000256" key="10">
    <source>
        <dbReference type="SAM" id="MobiDB-lite"/>
    </source>
</evidence>
<dbReference type="SUPFAM" id="SSF52540">
    <property type="entry name" value="P-loop containing nucleoside triphosphate hydrolases"/>
    <property type="match status" value="1"/>
</dbReference>
<evidence type="ECO:0000256" key="3">
    <source>
        <dbReference type="ARBA" id="ARBA00011054"/>
    </source>
</evidence>
<dbReference type="EnsemblProtists" id="EOD23447">
    <property type="protein sequence ID" value="EOD23447"/>
    <property type="gene ID" value="EMIHUDRAFT_458008"/>
</dbReference>
<evidence type="ECO:0000256" key="8">
    <source>
        <dbReference type="ARBA" id="ARBA00022989"/>
    </source>
</evidence>
<reference evidence="15" key="1">
    <citation type="journal article" date="2013" name="Nature">
        <title>Pan genome of the phytoplankton Emiliania underpins its global distribution.</title>
        <authorList>
            <person name="Read B.A."/>
            <person name="Kegel J."/>
            <person name="Klute M.J."/>
            <person name="Kuo A."/>
            <person name="Lefebvre S.C."/>
            <person name="Maumus F."/>
            <person name="Mayer C."/>
            <person name="Miller J."/>
            <person name="Monier A."/>
            <person name="Salamov A."/>
            <person name="Young J."/>
            <person name="Aguilar M."/>
            <person name="Claverie J.M."/>
            <person name="Frickenhaus S."/>
            <person name="Gonzalez K."/>
            <person name="Herman E.K."/>
            <person name="Lin Y.C."/>
            <person name="Napier J."/>
            <person name="Ogata H."/>
            <person name="Sarno A.F."/>
            <person name="Shmutz J."/>
            <person name="Schroeder D."/>
            <person name="de Vargas C."/>
            <person name="Verret F."/>
            <person name="von Dassow P."/>
            <person name="Valentin K."/>
            <person name="Van de Peer Y."/>
            <person name="Wheeler G."/>
            <person name="Dacks J.B."/>
            <person name="Delwiche C.F."/>
            <person name="Dyhrman S.T."/>
            <person name="Glockner G."/>
            <person name="John U."/>
            <person name="Richards T."/>
            <person name="Worden A.Z."/>
            <person name="Zhang X."/>
            <person name="Grigoriev I.V."/>
            <person name="Allen A.E."/>
            <person name="Bidle K."/>
            <person name="Borodovsky M."/>
            <person name="Bowler C."/>
            <person name="Brownlee C."/>
            <person name="Cock J.M."/>
            <person name="Elias M."/>
            <person name="Gladyshev V.N."/>
            <person name="Groth M."/>
            <person name="Guda C."/>
            <person name="Hadaegh A."/>
            <person name="Iglesias-Rodriguez M.D."/>
            <person name="Jenkins J."/>
            <person name="Jones B.M."/>
            <person name="Lawson T."/>
            <person name="Leese F."/>
            <person name="Lindquist E."/>
            <person name="Lobanov A."/>
            <person name="Lomsadze A."/>
            <person name="Malik S.B."/>
            <person name="Marsh M.E."/>
            <person name="Mackinder L."/>
            <person name="Mock T."/>
            <person name="Mueller-Roeber B."/>
            <person name="Pagarete A."/>
            <person name="Parker M."/>
            <person name="Probert I."/>
            <person name="Quesneville H."/>
            <person name="Raines C."/>
            <person name="Rensing S.A."/>
            <person name="Riano-Pachon D.M."/>
            <person name="Richier S."/>
            <person name="Rokitta S."/>
            <person name="Shiraiwa Y."/>
            <person name="Soanes D.M."/>
            <person name="van der Giezen M."/>
            <person name="Wahlund T.M."/>
            <person name="Williams B."/>
            <person name="Wilson W."/>
            <person name="Wolfe G."/>
            <person name="Wurch L.L."/>
        </authorList>
    </citation>
    <scope>NUCLEOTIDE SEQUENCE</scope>
</reference>
<dbReference type="HOGENOM" id="CLU_248079_0_0_1"/>
<sequence length="1514" mass="163037">MAIWLAQLLRRYLLLWVWSLVWRGWRRPLEAHDLPALPPGLTQSDARLAAELWWSDGEKANRRSIVGLTWRFHRREFLAGIAMSSCYGLCNVVLRPLLLKLTIEQERSASRHMLSDRLFSAVFGMARRSGQRSRDASALVQRKAVRVRTGVGGGKVQASTLIGSDLASRYLCLLPMSSSGLVGGCVLLVLSLGWAGVIGIAAMEPPCAVRLDASTARTTLTFSGPCCRRLGLLRLVIGDIKPIKLLSWEEQYMDAIDTARRGARAGGGLLDAADALIMLPTGLAEWARIQVSFARVERYLELPEHAPLPPLPPLPPATPDAVGTPPLEEAEAATPRRDLARASPSDGAPSWEATLEGGAAGTALARVGSGGLEVGGDEVVGVVGPIGSGKSSLLCAVLGEMPRLAVAGSGRIADAAGQARVWPAQAAALVRSVCYVQQRPCVLSCSILENITFGAPLRRLRLARAIEGACLGPDLQQMPAGLDTLVGALRGSSLPQMRVALARALYQRHPRPLLPPAAGGRGPAAADWTVARCCRPALLFADDPLAAVDARVGAHLFRSLREYATGGRAVVLALNQLHLARRCSRLASNEEGLVVLEAGRITAQGPSAEVATDHLSAFPSPQGDEAGSAASVGDTGSEIAEAGASPAEAGGALGEERDGAVAELSVAAAVECSVAAAKLGAPAQRTAEARRTGHFSGSTLRRYLRSFGRCHFALCCVLAAAAWGLMGFNDRWLADWLDHNEEEAEKAARGQGGGRGGDGDGRYIGVYVGGTALFLFFLLVSSATVQVGCARAARSLHADCVASLLRAPVLYFDSTPSGRLISRFSSDFTTADSALAQFGDNVLQFSATILAFFAVIALIIPWMLIAAVVIVALTAVQLVAVERSREGRGGGSNREAKRLANTAMAPVLTDVAEAAEAAELLRHCAFTKLNLVTNSLQSWSFQTSYFVSLFFSADRLSPAESALALNYAFALPYFLMFFSLNVLQVTAALTALERLLELLDLPHEPAWRVPSTLSEELTNFEQTEEHEGLQSCAEALGDAKLLRHKDPEVKLLTACCVSDVLRIYAPDTPYSPDTLKNVFEVLIQQLNGVRDPKSGSFSRYFYLLERLAMVKSFVLMIDLECQDLIESLFEVLFDVTSKEHGVRVEGFLLEILVGIIEDLDAVPQPLLDVVLEKVVQPAKAEKPAAYALARRVLQRCSNELNAPLHHFLQSCLPNSTLERVESDVRDEWPHLVVEVASAAPDVVKYVVPQLSEVATMEEEAVRLKATHLLADLFESGQRVEHDYPALVTAFKGRLNDVSVEVRRAAVVRCVALVQKSALLSDQLLPDLTQRLFDGEDKVRATTIKAVCGACTLRVEPFAELLKDIGGRIFDRRPAVRSAARAGVCAIYARQMGTEFKAVAAEEVSPPEGVEWAPARLLQCYGAEAGSDPASRLELEDLLQDKLLPSFADEADAEALHARALTVAHGELAPLQRKAFLSLLRAKRLSQDQLRKWLDLHRAVKEKRASGSAKEEMAR</sequence>
<dbReference type="eggNOG" id="KOG0054">
    <property type="taxonomic scope" value="Eukaryota"/>
</dbReference>
<dbReference type="STRING" id="2903.R1CLJ5"/>
<evidence type="ECO:0000256" key="11">
    <source>
        <dbReference type="SAM" id="Phobius"/>
    </source>
</evidence>
<dbReference type="InterPro" id="IPR027417">
    <property type="entry name" value="P-loop_NTPase"/>
</dbReference>
<evidence type="ECO:0000256" key="5">
    <source>
        <dbReference type="ARBA" id="ARBA00022692"/>
    </source>
</evidence>
<dbReference type="GeneID" id="17268992"/>
<keyword evidence="9 11" id="KW-0472">Membrane</keyword>
<dbReference type="PaxDb" id="2903-EOD23447"/>
<evidence type="ECO:0000259" key="13">
    <source>
        <dbReference type="PROSITE" id="PS50929"/>
    </source>
</evidence>
<evidence type="ECO:0000313" key="15">
    <source>
        <dbReference type="Proteomes" id="UP000013827"/>
    </source>
</evidence>
<dbReference type="GO" id="GO:0140359">
    <property type="term" value="F:ABC-type transporter activity"/>
    <property type="evidence" value="ECO:0007669"/>
    <property type="project" value="InterPro"/>
</dbReference>
<dbReference type="SMART" id="SM00382">
    <property type="entry name" value="AAA"/>
    <property type="match status" value="1"/>
</dbReference>
<feature type="transmembrane region" description="Helical" evidence="11">
    <location>
        <begin position="710"/>
        <end position="728"/>
    </location>
</feature>
<evidence type="ECO:0000256" key="2">
    <source>
        <dbReference type="ARBA" id="ARBA00009726"/>
    </source>
</evidence>
<keyword evidence="4" id="KW-0813">Transport</keyword>
<keyword evidence="6" id="KW-0547">Nucleotide-binding</keyword>
<dbReference type="PROSITE" id="PS50929">
    <property type="entry name" value="ABC_TM1F"/>
    <property type="match status" value="1"/>
</dbReference>
<keyword evidence="7" id="KW-0067">ATP-binding</keyword>
<dbReference type="RefSeq" id="XP_005775876.1">
    <property type="nucleotide sequence ID" value="XM_005775819.1"/>
</dbReference>
<evidence type="ECO:0000259" key="12">
    <source>
        <dbReference type="PROSITE" id="PS50893"/>
    </source>
</evidence>
<dbReference type="Pfam" id="PF00664">
    <property type="entry name" value="ABC_membrane"/>
    <property type="match status" value="1"/>
</dbReference>
<evidence type="ECO:0000256" key="7">
    <source>
        <dbReference type="ARBA" id="ARBA00022840"/>
    </source>
</evidence>
<reference evidence="14" key="2">
    <citation type="submission" date="2024-10" db="UniProtKB">
        <authorList>
            <consortium name="EnsemblProtists"/>
        </authorList>
    </citation>
    <scope>IDENTIFICATION</scope>
</reference>
<keyword evidence="5 11" id="KW-0812">Transmembrane</keyword>
<organism evidence="14 15">
    <name type="scientific">Emiliania huxleyi (strain CCMP1516)</name>
    <dbReference type="NCBI Taxonomy" id="280463"/>
    <lineage>
        <taxon>Eukaryota</taxon>
        <taxon>Haptista</taxon>
        <taxon>Haptophyta</taxon>
        <taxon>Prymnesiophyceae</taxon>
        <taxon>Isochrysidales</taxon>
        <taxon>Noelaerhabdaceae</taxon>
        <taxon>Emiliania</taxon>
    </lineage>
</organism>
<comment type="subcellular location">
    <subcellularLocation>
        <location evidence="1">Membrane</location>
        <topology evidence="1">Multi-pass membrane protein</topology>
    </subcellularLocation>
</comment>
<dbReference type="PANTHER" id="PTHR24223">
    <property type="entry name" value="ATP-BINDING CASSETTE SUB-FAMILY C"/>
    <property type="match status" value="1"/>
</dbReference>
<feature type="transmembrane region" description="Helical" evidence="11">
    <location>
        <begin position="764"/>
        <end position="785"/>
    </location>
</feature>
<feature type="domain" description="ABC transporter" evidence="12">
    <location>
        <begin position="334"/>
        <end position="623"/>
    </location>
</feature>
<dbReference type="SUPFAM" id="SSF48371">
    <property type="entry name" value="ARM repeat"/>
    <property type="match status" value="1"/>
</dbReference>
<dbReference type="InterPro" id="IPR016024">
    <property type="entry name" value="ARM-type_fold"/>
</dbReference>
<evidence type="ECO:0000313" key="14">
    <source>
        <dbReference type="EnsemblProtists" id="EOD23447"/>
    </source>
</evidence>
<feature type="transmembrane region" description="Helical" evidence="11">
    <location>
        <begin position="849"/>
        <end position="876"/>
    </location>
</feature>
<dbReference type="InterPro" id="IPR036640">
    <property type="entry name" value="ABC1_TM_sf"/>
</dbReference>
<dbReference type="PANTHER" id="PTHR24223:SF456">
    <property type="entry name" value="MULTIDRUG RESISTANCE-ASSOCIATED PROTEIN LETHAL(2)03659"/>
    <property type="match status" value="1"/>
</dbReference>
<dbReference type="InterPro" id="IPR003593">
    <property type="entry name" value="AAA+_ATPase"/>
</dbReference>
<evidence type="ECO:0000256" key="1">
    <source>
        <dbReference type="ARBA" id="ARBA00004141"/>
    </source>
</evidence>
<dbReference type="InterPro" id="IPR011527">
    <property type="entry name" value="ABC1_TM_dom"/>
</dbReference>
<feature type="compositionally biased region" description="Pro residues" evidence="10">
    <location>
        <begin position="307"/>
        <end position="318"/>
    </location>
</feature>
<comment type="similarity">
    <text evidence="2">Belongs to the ABC transporter superfamily. ABCC family. Conjugate transporter (TC 3.A.1.208) subfamily.</text>
</comment>
<protein>
    <recommendedName>
        <fullName evidence="16">ABC transporter</fullName>
    </recommendedName>
</protein>
<dbReference type="InterPro" id="IPR050173">
    <property type="entry name" value="ABC_transporter_C-like"/>
</dbReference>
<dbReference type="KEGG" id="ehx:EMIHUDRAFT_458008"/>
<dbReference type="SUPFAM" id="SSF90123">
    <property type="entry name" value="ABC transporter transmembrane region"/>
    <property type="match status" value="1"/>
</dbReference>
<keyword evidence="8 11" id="KW-1133">Transmembrane helix</keyword>
<dbReference type="CDD" id="cd19953">
    <property type="entry name" value="PDS5"/>
    <property type="match status" value="1"/>
</dbReference>
<dbReference type="GO" id="GO:0016887">
    <property type="term" value="F:ATP hydrolysis activity"/>
    <property type="evidence" value="ECO:0007669"/>
    <property type="project" value="InterPro"/>
</dbReference>
<dbReference type="Gene3D" id="1.20.1560.10">
    <property type="entry name" value="ABC transporter type 1, transmembrane domain"/>
    <property type="match status" value="1"/>
</dbReference>
<dbReference type="Proteomes" id="UP000013827">
    <property type="component" value="Unassembled WGS sequence"/>
</dbReference>
<evidence type="ECO:0000256" key="4">
    <source>
        <dbReference type="ARBA" id="ARBA00022448"/>
    </source>
</evidence>
<dbReference type="GO" id="GO:0005774">
    <property type="term" value="C:vacuolar membrane"/>
    <property type="evidence" value="ECO:0007669"/>
    <property type="project" value="UniProtKB-SubCell"/>
</dbReference>
<proteinExistence type="inferred from homology"/>
<feature type="region of interest" description="Disordered" evidence="10">
    <location>
        <begin position="614"/>
        <end position="634"/>
    </location>
</feature>
<dbReference type="InterPro" id="IPR003439">
    <property type="entry name" value="ABC_transporter-like_ATP-bd"/>
</dbReference>
<feature type="domain" description="ABC transmembrane type-1" evidence="13">
    <location>
        <begin position="713"/>
        <end position="876"/>
    </location>
</feature>
<dbReference type="PROSITE" id="PS50893">
    <property type="entry name" value="ABC_TRANSPORTER_2"/>
    <property type="match status" value="1"/>
</dbReference>
<feature type="transmembrane region" description="Helical" evidence="11">
    <location>
        <begin position="181"/>
        <end position="202"/>
    </location>
</feature>
<dbReference type="Pfam" id="PF20168">
    <property type="entry name" value="PDS5"/>
    <property type="match status" value="1"/>
</dbReference>
<dbReference type="Gene3D" id="3.40.50.300">
    <property type="entry name" value="P-loop containing nucleotide triphosphate hydrolases"/>
    <property type="match status" value="1"/>
</dbReference>
<comment type="similarity">
    <text evidence="3">Belongs to the ABC transporter superfamily. ABCF family. EF3 subfamily.</text>
</comment>
<evidence type="ECO:0008006" key="16">
    <source>
        <dbReference type="Google" id="ProtNLM"/>
    </source>
</evidence>
<accession>A0A0D3JIW2</accession>
<dbReference type="eggNOG" id="KOG1525">
    <property type="taxonomic scope" value="Eukaryota"/>
</dbReference>
<dbReference type="Gene3D" id="1.25.10.10">
    <property type="entry name" value="Leucine-rich Repeat Variant"/>
    <property type="match status" value="1"/>
</dbReference>
<dbReference type="InterPro" id="IPR011989">
    <property type="entry name" value="ARM-like"/>
</dbReference>